<reference evidence="2" key="1">
    <citation type="journal article" date="2021" name="PeerJ">
        <title>Extensive microbial diversity within the chicken gut microbiome revealed by metagenomics and culture.</title>
        <authorList>
            <person name="Gilroy R."/>
            <person name="Ravi A."/>
            <person name="Getino M."/>
            <person name="Pursley I."/>
            <person name="Horton D.L."/>
            <person name="Alikhan N.F."/>
            <person name="Baker D."/>
            <person name="Gharbi K."/>
            <person name="Hall N."/>
            <person name="Watson M."/>
            <person name="Adriaenssens E.M."/>
            <person name="Foster-Nyarko E."/>
            <person name="Jarju S."/>
            <person name="Secka A."/>
            <person name="Antonio M."/>
            <person name="Oren A."/>
            <person name="Chaudhuri R.R."/>
            <person name="La Ragione R."/>
            <person name="Hildebrand F."/>
            <person name="Pallen M.J."/>
        </authorList>
    </citation>
    <scope>NUCLEOTIDE SEQUENCE</scope>
    <source>
        <strain evidence="2">Gambia16-930</strain>
    </source>
</reference>
<evidence type="ECO:0000313" key="3">
    <source>
        <dbReference type="Proteomes" id="UP000824267"/>
    </source>
</evidence>
<name>A0A9D1UI90_9BACT</name>
<gene>
    <name evidence="2" type="primary">cas4</name>
    <name evidence="2" type="ORF">IAC47_04920</name>
</gene>
<sequence>MEDYICISMLNDFIFCPYSIYLHNIYMDTDEMSYHATPQIKGKTAHESIDKQQAGNKKTDLVSMPVFSERFGLMGKIDIFKGEEKLLIERKYQIKQIYLGQKYQLWGQYLCMREMGFDVERLAFYDISRNKLLETDRPNDNDICVFGDFIESIRNFDLNAKINISPNKCRHCIYCSLCDKTEEENVYQ</sequence>
<evidence type="ECO:0000259" key="1">
    <source>
        <dbReference type="Pfam" id="PF01930"/>
    </source>
</evidence>
<accession>A0A9D1UI90</accession>
<dbReference type="InterPro" id="IPR011604">
    <property type="entry name" value="PDDEXK-like_dom_sf"/>
</dbReference>
<dbReference type="Gene3D" id="3.90.320.10">
    <property type="match status" value="1"/>
</dbReference>
<dbReference type="NCBIfam" id="TIGR04328">
    <property type="entry name" value="cas4_PREFRAN"/>
    <property type="match status" value="1"/>
</dbReference>
<dbReference type="AlphaFoldDB" id="A0A9D1UI90"/>
<dbReference type="Pfam" id="PF01930">
    <property type="entry name" value="Cas_Cas4"/>
    <property type="match status" value="1"/>
</dbReference>
<comment type="caution">
    <text evidence="2">The sequence shown here is derived from an EMBL/GenBank/DDBJ whole genome shotgun (WGS) entry which is preliminary data.</text>
</comment>
<dbReference type="Proteomes" id="UP000824267">
    <property type="component" value="Unassembled WGS sequence"/>
</dbReference>
<feature type="domain" description="DUF83" evidence="1">
    <location>
        <begin position="8"/>
        <end position="178"/>
    </location>
</feature>
<reference evidence="2" key="2">
    <citation type="submission" date="2021-04" db="EMBL/GenBank/DDBJ databases">
        <authorList>
            <person name="Gilroy R."/>
        </authorList>
    </citation>
    <scope>NUCLEOTIDE SEQUENCE</scope>
    <source>
        <strain evidence="2">Gambia16-930</strain>
    </source>
</reference>
<evidence type="ECO:0000313" key="2">
    <source>
        <dbReference type="EMBL" id="HIW87601.1"/>
    </source>
</evidence>
<dbReference type="InterPro" id="IPR027616">
    <property type="entry name" value="Cas4_PREFRAN"/>
</dbReference>
<organism evidence="2 3">
    <name type="scientific">Candidatus Onthomorpha intestinigallinarum</name>
    <dbReference type="NCBI Taxonomy" id="2840880"/>
    <lineage>
        <taxon>Bacteria</taxon>
        <taxon>Pseudomonadati</taxon>
        <taxon>Bacteroidota</taxon>
        <taxon>Bacteroidia</taxon>
        <taxon>Bacteroidales</taxon>
        <taxon>Candidatus Onthomorpha</taxon>
    </lineage>
</organism>
<proteinExistence type="predicted"/>
<dbReference type="EMBL" id="DXGG01000157">
    <property type="protein sequence ID" value="HIW87601.1"/>
    <property type="molecule type" value="Genomic_DNA"/>
</dbReference>
<dbReference type="InterPro" id="IPR022765">
    <property type="entry name" value="Dna2/Cas4_DUF83"/>
</dbReference>
<protein>
    <submittedName>
        <fullName evidence="2">Type V CRISPR-associated protein Cas4</fullName>
    </submittedName>
</protein>